<proteinExistence type="inferred from homology"/>
<dbReference type="PROSITE" id="PS00995">
    <property type="entry name" value="TCP1_3"/>
    <property type="match status" value="1"/>
</dbReference>
<evidence type="ECO:0000256" key="2">
    <source>
        <dbReference type="ARBA" id="ARBA00008020"/>
    </source>
</evidence>
<dbReference type="AlphaFoldDB" id="A0AAY4BS50"/>
<dbReference type="Pfam" id="PF00118">
    <property type="entry name" value="Cpn60_TCP1"/>
    <property type="match status" value="1"/>
</dbReference>
<dbReference type="InterPro" id="IPR027413">
    <property type="entry name" value="GROEL-like_equatorial_sf"/>
</dbReference>
<dbReference type="NCBIfam" id="TIGR02347">
    <property type="entry name" value="chap_CCT_zeta"/>
    <property type="match status" value="1"/>
</dbReference>
<dbReference type="InterPro" id="IPR027409">
    <property type="entry name" value="GroEL-like_apical_dom_sf"/>
</dbReference>
<protein>
    <recommendedName>
        <fullName evidence="10">Chaperonin</fullName>
    </recommendedName>
</protein>
<dbReference type="Gene3D" id="1.10.560.10">
    <property type="entry name" value="GroEL-like equatorial domain"/>
    <property type="match status" value="1"/>
</dbReference>
<dbReference type="InterPro" id="IPR012722">
    <property type="entry name" value="Chap_CCT_zeta"/>
</dbReference>
<dbReference type="GO" id="GO:0016887">
    <property type="term" value="F:ATP hydrolysis activity"/>
    <property type="evidence" value="ECO:0007669"/>
    <property type="project" value="InterPro"/>
</dbReference>
<evidence type="ECO:0000256" key="4">
    <source>
        <dbReference type="ARBA" id="ARBA00022741"/>
    </source>
</evidence>
<dbReference type="FunFam" id="3.30.260.10:FF:000017">
    <property type="entry name" value="T-complex protein 1 subunit zeta"/>
    <property type="match status" value="1"/>
</dbReference>
<dbReference type="FunFam" id="1.10.560.10:FF:000038">
    <property type="entry name" value="Chaperonin containing TCP1 subunit 6B"/>
    <property type="match status" value="1"/>
</dbReference>
<evidence type="ECO:0000313" key="8">
    <source>
        <dbReference type="Ensembl" id="ENSDCDP00010023728.1"/>
    </source>
</evidence>
<dbReference type="FunFam" id="3.50.7.10:FF:000004">
    <property type="entry name" value="T-complex protein 1 subunit zeta"/>
    <property type="match status" value="1"/>
</dbReference>
<dbReference type="CDD" id="cd03342">
    <property type="entry name" value="TCP1_zeta"/>
    <property type="match status" value="1"/>
</dbReference>
<dbReference type="Gene3D" id="3.30.260.10">
    <property type="entry name" value="TCP-1-like chaperonin intermediate domain"/>
    <property type="match status" value="1"/>
</dbReference>
<accession>A0AAY4BS50</accession>
<evidence type="ECO:0008006" key="10">
    <source>
        <dbReference type="Google" id="ProtNLM"/>
    </source>
</evidence>
<dbReference type="FunFam" id="1.10.560.10:FF:000022">
    <property type="entry name" value="T-complex protein 1 subunit zeta"/>
    <property type="match status" value="1"/>
</dbReference>
<sequence>QYFLYILHIKTLPRHVVFCVCGVMAAVKALNPKAEVARAQAALAVNISAARGLQDVLRTNLGPKGTLKMLVSGAGDIKLTKDGNVLLHEMQIQHPTASLIAKVATAQDDITGDGTTSNVLIIGELLKQADLYVSEGLHPRIIAEGFDAAKDKALEVLEEVKITKEMDRETLVNVARTSLRTKVHNELADLLTEAVVDAVLAIHKTGEPIDLYMVEIMEMKHKTDTDTVLIQGLVLDHGARHPDMKKRVEDAYILTCNVSLEYEKTEVTSGFFYKSAEERDKLVKAERKFIEERVIKIIDLKNKVCGDSSKSFVVINQKGIDPFSLDALAKEGIVALRRAKRRNMERLTLACGGVAMNSVEDLTPECLGHAGLVYEHTLGEEKYTFIEKCGNPRSVTLLLKGPNKHTLTQIKDAVRDGLRAVKNAIEDGSVVPGAGAFEVAVHDALVKHKPKVKGRAQLGVQAFADALLVIPKVLAQNSGYDPQETLVKLQTEYQESGQQIGVDLNSGEPLVAAEAGVWDNYSVKKQLLHSCTVIASNILLVDEIMRAGMSSLKG</sequence>
<evidence type="ECO:0000256" key="6">
    <source>
        <dbReference type="ARBA" id="ARBA00023186"/>
    </source>
</evidence>
<organism evidence="8 9">
    <name type="scientific">Denticeps clupeoides</name>
    <name type="common">denticle herring</name>
    <dbReference type="NCBI Taxonomy" id="299321"/>
    <lineage>
        <taxon>Eukaryota</taxon>
        <taxon>Metazoa</taxon>
        <taxon>Chordata</taxon>
        <taxon>Craniata</taxon>
        <taxon>Vertebrata</taxon>
        <taxon>Euteleostomi</taxon>
        <taxon>Actinopterygii</taxon>
        <taxon>Neopterygii</taxon>
        <taxon>Teleostei</taxon>
        <taxon>Clupei</taxon>
        <taxon>Clupeiformes</taxon>
        <taxon>Denticipitoidei</taxon>
        <taxon>Denticipitidae</taxon>
        <taxon>Denticeps</taxon>
    </lineage>
</organism>
<dbReference type="PROSITE" id="PS00751">
    <property type="entry name" value="TCP1_2"/>
    <property type="match status" value="1"/>
</dbReference>
<dbReference type="SUPFAM" id="SSF52029">
    <property type="entry name" value="GroEL apical domain-like"/>
    <property type="match status" value="1"/>
</dbReference>
<keyword evidence="9" id="KW-1185">Reference proteome</keyword>
<dbReference type="InterPro" id="IPR002423">
    <property type="entry name" value="Cpn60/GroEL/TCP-1"/>
</dbReference>
<dbReference type="InterPro" id="IPR002194">
    <property type="entry name" value="Chaperonin_TCP-1_CS"/>
</dbReference>
<reference evidence="8" key="3">
    <citation type="submission" date="2025-09" db="UniProtKB">
        <authorList>
            <consortium name="Ensembl"/>
        </authorList>
    </citation>
    <scope>IDENTIFICATION</scope>
</reference>
<evidence type="ECO:0000256" key="7">
    <source>
        <dbReference type="RuleBase" id="RU004187"/>
    </source>
</evidence>
<dbReference type="Gene3D" id="3.50.7.10">
    <property type="entry name" value="GroEL"/>
    <property type="match status" value="1"/>
</dbReference>
<dbReference type="GeneTree" id="ENSGT00940000156339"/>
<dbReference type="GO" id="GO:0140662">
    <property type="term" value="F:ATP-dependent protein folding chaperone"/>
    <property type="evidence" value="ECO:0007669"/>
    <property type="project" value="InterPro"/>
</dbReference>
<dbReference type="PROSITE" id="PS00750">
    <property type="entry name" value="TCP1_1"/>
    <property type="match status" value="1"/>
</dbReference>
<dbReference type="InterPro" id="IPR027410">
    <property type="entry name" value="TCP-1-like_intermed_sf"/>
</dbReference>
<evidence type="ECO:0000256" key="1">
    <source>
        <dbReference type="ARBA" id="ARBA00004496"/>
    </source>
</evidence>
<gene>
    <name evidence="8" type="primary">LOC114791931</name>
</gene>
<dbReference type="GO" id="GO:0051082">
    <property type="term" value="F:unfolded protein binding"/>
    <property type="evidence" value="ECO:0007669"/>
    <property type="project" value="InterPro"/>
</dbReference>
<dbReference type="SUPFAM" id="SSF54849">
    <property type="entry name" value="GroEL-intermediate domain like"/>
    <property type="match status" value="1"/>
</dbReference>
<dbReference type="Ensembl" id="ENSDCDT00010029192.1">
    <property type="protein sequence ID" value="ENSDCDP00010023728.1"/>
    <property type="gene ID" value="ENSDCDG00010014797.1"/>
</dbReference>
<dbReference type="NCBIfam" id="NF041083">
    <property type="entry name" value="thermosome_beta"/>
    <property type="match status" value="1"/>
</dbReference>
<dbReference type="InterPro" id="IPR053374">
    <property type="entry name" value="TCP-1_chaperonin"/>
</dbReference>
<comment type="subcellular location">
    <subcellularLocation>
        <location evidence="1">Cytoplasm</location>
    </subcellularLocation>
</comment>
<dbReference type="FunFam" id="3.30.260.10:FF:000029">
    <property type="entry name" value="Chaperonin containing TCP1 subunit 6B"/>
    <property type="match status" value="1"/>
</dbReference>
<dbReference type="PANTHER" id="PTHR11353">
    <property type="entry name" value="CHAPERONIN"/>
    <property type="match status" value="1"/>
</dbReference>
<dbReference type="SUPFAM" id="SSF48592">
    <property type="entry name" value="GroEL equatorial domain-like"/>
    <property type="match status" value="1"/>
</dbReference>
<name>A0AAY4BS50_9TELE</name>
<evidence type="ECO:0000256" key="3">
    <source>
        <dbReference type="ARBA" id="ARBA00022490"/>
    </source>
</evidence>
<comment type="similarity">
    <text evidence="2 7">Belongs to the TCP-1 chaperonin family.</text>
</comment>
<dbReference type="PRINTS" id="PR00304">
    <property type="entry name" value="TCOMPLEXTCP1"/>
</dbReference>
<dbReference type="GO" id="GO:0005829">
    <property type="term" value="C:cytosol"/>
    <property type="evidence" value="ECO:0007669"/>
    <property type="project" value="UniProtKB-ARBA"/>
</dbReference>
<reference evidence="8 9" key="1">
    <citation type="submission" date="2020-06" db="EMBL/GenBank/DDBJ databases">
        <authorList>
            <consortium name="Wellcome Sanger Institute Data Sharing"/>
        </authorList>
    </citation>
    <scope>NUCLEOTIDE SEQUENCE [LARGE SCALE GENOMIC DNA]</scope>
</reference>
<dbReference type="GO" id="GO:0005524">
    <property type="term" value="F:ATP binding"/>
    <property type="evidence" value="ECO:0007669"/>
    <property type="project" value="UniProtKB-KW"/>
</dbReference>
<keyword evidence="4 7" id="KW-0547">Nucleotide-binding</keyword>
<evidence type="ECO:0000313" key="9">
    <source>
        <dbReference type="Proteomes" id="UP000694580"/>
    </source>
</evidence>
<keyword evidence="3" id="KW-0963">Cytoplasm</keyword>
<keyword evidence="5 7" id="KW-0067">ATP-binding</keyword>
<dbReference type="InterPro" id="IPR017998">
    <property type="entry name" value="Chaperone_TCP-1"/>
</dbReference>
<dbReference type="Proteomes" id="UP000694580">
    <property type="component" value="Chromosome 6"/>
</dbReference>
<evidence type="ECO:0000256" key="5">
    <source>
        <dbReference type="ARBA" id="ARBA00022840"/>
    </source>
</evidence>
<reference evidence="8" key="2">
    <citation type="submission" date="2025-08" db="UniProtKB">
        <authorList>
            <consortium name="Ensembl"/>
        </authorList>
    </citation>
    <scope>IDENTIFICATION</scope>
</reference>
<keyword evidence="6 7" id="KW-0143">Chaperone</keyword>